<evidence type="ECO:0000313" key="1">
    <source>
        <dbReference type="EMBL" id="KIL63394.1"/>
    </source>
</evidence>
<proteinExistence type="predicted"/>
<dbReference type="AlphaFoldDB" id="A0A0C2T9P2"/>
<accession>A0A0C2T9P2</accession>
<protein>
    <submittedName>
        <fullName evidence="1">Uncharacterized protein</fullName>
    </submittedName>
</protein>
<dbReference type="InParanoid" id="A0A0C2T9P2"/>
<dbReference type="EMBL" id="KN818259">
    <property type="protein sequence ID" value="KIL63394.1"/>
    <property type="molecule type" value="Genomic_DNA"/>
</dbReference>
<dbReference type="HOGENOM" id="CLU_1916547_0_0_1"/>
<dbReference type="Proteomes" id="UP000054549">
    <property type="component" value="Unassembled WGS sequence"/>
</dbReference>
<sequence>MTHQIRIFDIHKGISSPRLQAAAQFTLTCFRLGLVKAGGACTGPPGGTVTTCVRTDHEKVLSHEHYLDLGEEGKHRPCQGEETKWRGSWYIIHRSRCGEVVDRQRKEGHRSLVTVWDMQGICGVPDSETLPC</sequence>
<reference evidence="1 2" key="1">
    <citation type="submission" date="2014-04" db="EMBL/GenBank/DDBJ databases">
        <title>Evolutionary Origins and Diversification of the Mycorrhizal Mutualists.</title>
        <authorList>
            <consortium name="DOE Joint Genome Institute"/>
            <consortium name="Mycorrhizal Genomics Consortium"/>
            <person name="Kohler A."/>
            <person name="Kuo A."/>
            <person name="Nagy L.G."/>
            <person name="Floudas D."/>
            <person name="Copeland A."/>
            <person name="Barry K.W."/>
            <person name="Cichocki N."/>
            <person name="Veneault-Fourrey C."/>
            <person name="LaButti K."/>
            <person name="Lindquist E.A."/>
            <person name="Lipzen A."/>
            <person name="Lundell T."/>
            <person name="Morin E."/>
            <person name="Murat C."/>
            <person name="Riley R."/>
            <person name="Ohm R."/>
            <person name="Sun H."/>
            <person name="Tunlid A."/>
            <person name="Henrissat B."/>
            <person name="Grigoriev I.V."/>
            <person name="Hibbett D.S."/>
            <person name="Martin F."/>
        </authorList>
    </citation>
    <scope>NUCLEOTIDE SEQUENCE [LARGE SCALE GENOMIC DNA]</scope>
    <source>
        <strain evidence="1 2">Koide BX008</strain>
    </source>
</reference>
<gene>
    <name evidence="1" type="ORF">M378DRAFT_164459</name>
</gene>
<name>A0A0C2T9P2_AMAMK</name>
<organism evidence="1 2">
    <name type="scientific">Amanita muscaria (strain Koide BX008)</name>
    <dbReference type="NCBI Taxonomy" id="946122"/>
    <lineage>
        <taxon>Eukaryota</taxon>
        <taxon>Fungi</taxon>
        <taxon>Dikarya</taxon>
        <taxon>Basidiomycota</taxon>
        <taxon>Agaricomycotina</taxon>
        <taxon>Agaricomycetes</taxon>
        <taxon>Agaricomycetidae</taxon>
        <taxon>Agaricales</taxon>
        <taxon>Pluteineae</taxon>
        <taxon>Amanitaceae</taxon>
        <taxon>Amanita</taxon>
    </lineage>
</organism>
<keyword evidence="2" id="KW-1185">Reference proteome</keyword>
<evidence type="ECO:0000313" key="2">
    <source>
        <dbReference type="Proteomes" id="UP000054549"/>
    </source>
</evidence>